<dbReference type="NCBIfam" id="NF041568">
    <property type="entry name" value="Jag_EloR"/>
    <property type="match status" value="1"/>
</dbReference>
<dbReference type="PANTHER" id="PTHR35800">
    <property type="entry name" value="PROTEIN JAG"/>
    <property type="match status" value="1"/>
</dbReference>
<evidence type="ECO:0000256" key="3">
    <source>
        <dbReference type="ARBA" id="ARBA00022960"/>
    </source>
</evidence>
<accession>E3CXH6</accession>
<dbReference type="PaxDb" id="584708-Apau_1115"/>
<dbReference type="eggNOG" id="COG1847">
    <property type="taxonomic scope" value="Bacteria"/>
</dbReference>
<dbReference type="SMART" id="SM01245">
    <property type="entry name" value="Jag_N"/>
    <property type="match status" value="1"/>
</dbReference>
<dbReference type="GO" id="GO:0008360">
    <property type="term" value="P:regulation of cell shape"/>
    <property type="evidence" value="ECO:0007669"/>
    <property type="project" value="UniProtKB-KW"/>
</dbReference>
<dbReference type="PROSITE" id="PS51061">
    <property type="entry name" value="R3H"/>
    <property type="match status" value="1"/>
</dbReference>
<protein>
    <submittedName>
        <fullName evidence="7">Single-stranded nucleic acid binding R3H domain protein</fullName>
    </submittedName>
</protein>
<dbReference type="CDD" id="cd02414">
    <property type="entry name" value="KH-II_Jag"/>
    <property type="match status" value="1"/>
</dbReference>
<dbReference type="Pfam" id="PF14804">
    <property type="entry name" value="Jag_N"/>
    <property type="match status" value="1"/>
</dbReference>
<dbReference type="PANTHER" id="PTHR35800:SF1">
    <property type="entry name" value="RNA-BINDING PROTEIN KHPB"/>
    <property type="match status" value="1"/>
</dbReference>
<keyword evidence="3" id="KW-0133">Cell shape</keyword>
<dbReference type="AlphaFoldDB" id="E3CXH6"/>
<dbReference type="Gene3D" id="3.30.30.80">
    <property type="entry name" value="probable RNA-binding protein from clostridium symbiosum atcc 14940"/>
    <property type="match status" value="1"/>
</dbReference>
<evidence type="ECO:0000256" key="1">
    <source>
        <dbReference type="ARBA" id="ARBA00022490"/>
    </source>
</evidence>
<keyword evidence="2" id="KW-0694">RNA-binding</keyword>
<feature type="domain" description="R3H" evidence="6">
    <location>
        <begin position="140"/>
        <end position="206"/>
    </location>
</feature>
<keyword evidence="8" id="KW-1185">Reference proteome</keyword>
<dbReference type="OrthoDB" id="9794483at2"/>
<keyword evidence="5" id="KW-0961">Cell wall biogenesis/degradation</keyword>
<name>E3CXH6_9BACT</name>
<evidence type="ECO:0000313" key="8">
    <source>
        <dbReference type="Proteomes" id="UP000005096"/>
    </source>
</evidence>
<dbReference type="Proteomes" id="UP000005096">
    <property type="component" value="Chromosome"/>
</dbReference>
<dbReference type="InterPro" id="IPR036867">
    <property type="entry name" value="R3H_dom_sf"/>
</dbReference>
<evidence type="ECO:0000313" key="7">
    <source>
        <dbReference type="EMBL" id="EFQ23542.1"/>
    </source>
</evidence>
<dbReference type="GO" id="GO:0071555">
    <property type="term" value="P:cell wall organization"/>
    <property type="evidence" value="ECO:0007669"/>
    <property type="project" value="UniProtKB-KW"/>
</dbReference>
<evidence type="ECO:0000259" key="6">
    <source>
        <dbReference type="PROSITE" id="PS51061"/>
    </source>
</evidence>
<dbReference type="SMART" id="SM00393">
    <property type="entry name" value="R3H"/>
    <property type="match status" value="1"/>
</dbReference>
<proteinExistence type="predicted"/>
<dbReference type="InterPro" id="IPR034079">
    <property type="entry name" value="R3H_KhpB"/>
</dbReference>
<keyword evidence="1" id="KW-0963">Cytoplasm</keyword>
<keyword evidence="4" id="KW-0143">Chaperone</keyword>
<dbReference type="SUPFAM" id="SSF82708">
    <property type="entry name" value="R3H domain"/>
    <property type="match status" value="1"/>
</dbReference>
<dbReference type="InterPro" id="IPR038247">
    <property type="entry name" value="Jag_N_dom_sf"/>
</dbReference>
<gene>
    <name evidence="7" type="ORF">Apau_1115</name>
</gene>
<evidence type="ECO:0000256" key="5">
    <source>
        <dbReference type="ARBA" id="ARBA00023316"/>
    </source>
</evidence>
<dbReference type="RefSeq" id="WP_006300737.1">
    <property type="nucleotide sequence ID" value="NZ_CM001022.1"/>
</dbReference>
<dbReference type="InterPro" id="IPR039247">
    <property type="entry name" value="KhpB"/>
</dbReference>
<sequence>MTTEGQETLVLEVATLEEAQEQGSKHWGLEPEDLSFSVLDEEKRLFGLLGRKLRVEVAPLAAPGLLKVRRHARELLSRMELEVQPEITPEGLLNLVGDDAGIVIGRYGETLKALEFLTNLMLHEEAGGHRVRFDCGGYRERREASLTRLAESAARDAVRKGRPISLDPMSSWERRIIHVALKDDGEVETRSVGDEPLRKVVVWPKHRKERRPQRRLSTSF</sequence>
<dbReference type="Pfam" id="PF01424">
    <property type="entry name" value="R3H"/>
    <property type="match status" value="1"/>
</dbReference>
<dbReference type="InterPro" id="IPR038008">
    <property type="entry name" value="Jag_KH"/>
</dbReference>
<dbReference type="Gene3D" id="3.30.300.20">
    <property type="match status" value="1"/>
</dbReference>
<reference evidence="7 8" key="1">
    <citation type="journal article" date="2010" name="Stand. Genomic Sci.">
        <title>Non-contiguous finished genome sequence of Aminomonas paucivorans type strain (GLU-3).</title>
        <authorList>
            <person name="Pitluck S."/>
            <person name="Yasawong M."/>
            <person name="Held B."/>
            <person name="Lapidus A."/>
            <person name="Nolan M."/>
            <person name="Copeland A."/>
            <person name="Lucas S."/>
            <person name="Del Rio T.G."/>
            <person name="Tice H."/>
            <person name="Cheng J.F."/>
            <person name="Chertkov O."/>
            <person name="Goodwin L."/>
            <person name="Tapia R."/>
            <person name="Han C."/>
            <person name="Liolios K."/>
            <person name="Ivanova N."/>
            <person name="Mavromatis K."/>
            <person name="Ovchinnikova G."/>
            <person name="Pati A."/>
            <person name="Chen A."/>
            <person name="Palaniappan K."/>
            <person name="Land M."/>
            <person name="Hauser L."/>
            <person name="Chang Y.J."/>
            <person name="Jeffries C.D."/>
            <person name="Pukall R."/>
            <person name="Spring S."/>
            <person name="Rohde M."/>
            <person name="Sikorski J."/>
            <person name="Goker M."/>
            <person name="Woyke T."/>
            <person name="Bristow J."/>
            <person name="Eisen J.A."/>
            <person name="Markowitz V."/>
            <person name="Hugenholtz P."/>
            <person name="Kyrpides N.C."/>
            <person name="Klenk H.P."/>
        </authorList>
    </citation>
    <scope>NUCLEOTIDE SEQUENCE [LARGE SCALE GENOMIC DNA]</scope>
    <source>
        <strain evidence="7 8">DSM 12260</strain>
    </source>
</reference>
<dbReference type="GO" id="GO:0003723">
    <property type="term" value="F:RNA binding"/>
    <property type="evidence" value="ECO:0007669"/>
    <property type="project" value="UniProtKB-KW"/>
</dbReference>
<dbReference type="Gene3D" id="3.30.1370.50">
    <property type="entry name" value="R3H-like domain"/>
    <property type="match status" value="1"/>
</dbReference>
<dbReference type="CDD" id="cd02644">
    <property type="entry name" value="R3H_jag"/>
    <property type="match status" value="1"/>
</dbReference>
<dbReference type="InterPro" id="IPR015946">
    <property type="entry name" value="KH_dom-like_a/b"/>
</dbReference>
<evidence type="ECO:0000256" key="2">
    <source>
        <dbReference type="ARBA" id="ARBA00022884"/>
    </source>
</evidence>
<dbReference type="InterPro" id="IPR032782">
    <property type="entry name" value="KhpB_N"/>
</dbReference>
<evidence type="ECO:0000256" key="4">
    <source>
        <dbReference type="ARBA" id="ARBA00023186"/>
    </source>
</evidence>
<dbReference type="HOGENOM" id="CLU_042512_0_1_0"/>
<organism evidence="7 8">
    <name type="scientific">Aminomonas paucivorans DSM 12260</name>
    <dbReference type="NCBI Taxonomy" id="584708"/>
    <lineage>
        <taxon>Bacteria</taxon>
        <taxon>Thermotogati</taxon>
        <taxon>Synergistota</taxon>
        <taxon>Synergistia</taxon>
        <taxon>Synergistales</taxon>
        <taxon>Synergistaceae</taxon>
        <taxon>Aminomonas</taxon>
    </lineage>
</organism>
<dbReference type="STRING" id="584708.Apau_1115"/>
<dbReference type="InterPro" id="IPR001374">
    <property type="entry name" value="R3H_dom"/>
</dbReference>
<dbReference type="EMBL" id="CM001022">
    <property type="protein sequence ID" value="EFQ23542.1"/>
    <property type="molecule type" value="Genomic_DNA"/>
</dbReference>